<gene>
    <name evidence="1" type="ORF">AaE_004567</name>
</gene>
<dbReference type="AlphaFoldDB" id="A0A6A5ARU0"/>
<evidence type="ECO:0000313" key="1">
    <source>
        <dbReference type="EMBL" id="KAF0756605.1"/>
    </source>
</evidence>
<sequence length="156" mass="17330">MLRGLRVCVDEAVAGVELTLGLSVMQKLGYSDKTLLENARRQQAEWDFADQSIATPGEAMHRALCVEETLVNDIDDDDGVCCATPDWGTDPYPTDGQVDDDPVRTVLMSRVADAASQGMDEESVRRLQDVLVEFKDVFRLKFGRDPPVKVEPLRCI</sequence>
<comment type="caution">
    <text evidence="1">The sequence shown here is derived from an EMBL/GenBank/DDBJ whole genome shotgun (WGS) entry which is preliminary data.</text>
</comment>
<organism evidence="1 2">
    <name type="scientific">Aphanomyces astaci</name>
    <name type="common">Crayfish plague agent</name>
    <dbReference type="NCBI Taxonomy" id="112090"/>
    <lineage>
        <taxon>Eukaryota</taxon>
        <taxon>Sar</taxon>
        <taxon>Stramenopiles</taxon>
        <taxon>Oomycota</taxon>
        <taxon>Saprolegniomycetes</taxon>
        <taxon>Saprolegniales</taxon>
        <taxon>Verrucalvaceae</taxon>
        <taxon>Aphanomyces</taxon>
    </lineage>
</organism>
<dbReference type="EMBL" id="VJMI01010202">
    <property type="protein sequence ID" value="KAF0756605.1"/>
    <property type="molecule type" value="Genomic_DNA"/>
</dbReference>
<proteinExistence type="predicted"/>
<evidence type="ECO:0000313" key="2">
    <source>
        <dbReference type="Proteomes" id="UP000469452"/>
    </source>
</evidence>
<accession>A0A6A5ARU0</accession>
<protein>
    <submittedName>
        <fullName evidence="1">Uncharacterized protein</fullName>
    </submittedName>
</protein>
<name>A0A6A5ARU0_APHAT</name>
<dbReference type="Proteomes" id="UP000469452">
    <property type="component" value="Unassembled WGS sequence"/>
</dbReference>
<reference evidence="1 2" key="1">
    <citation type="submission" date="2019-06" db="EMBL/GenBank/DDBJ databases">
        <title>Genomics analysis of Aphanomyces spp. identifies a new class of oomycete effector associated with host adaptation.</title>
        <authorList>
            <person name="Gaulin E."/>
        </authorList>
    </citation>
    <scope>NUCLEOTIDE SEQUENCE [LARGE SCALE GENOMIC DNA]</scope>
    <source>
        <strain evidence="1 2">E</strain>
    </source>
</reference>